<sequence length="117" mass="13132">MPFPLLGLDIEDLLKDPDHLACPNVSRQKRGRDLYVEKFREAESRLEAEGRPLPGTFSETLTGPASRIYACFTYLGRVPSVDRELTCDMARMAFGYDRDQAENYVRSIAAGLGSEQT</sequence>
<dbReference type="EMBL" id="WIGN01000182">
    <property type="protein sequence ID" value="KAF6805415.1"/>
    <property type="molecule type" value="Genomic_DNA"/>
</dbReference>
<accession>A0A8H6MRE4</accession>
<evidence type="ECO:0000313" key="2">
    <source>
        <dbReference type="Proteomes" id="UP000652219"/>
    </source>
</evidence>
<reference evidence="1 2" key="1">
    <citation type="journal article" date="2020" name="Phytopathology">
        <title>Genome Sequence Resources of Colletotrichum truncatum, C. plurivorum, C. musicola, and C. sojae: Four Species Pathogenic to Soybean (Glycine max).</title>
        <authorList>
            <person name="Rogerio F."/>
            <person name="Boufleur T.R."/>
            <person name="Ciampi-Guillardi M."/>
            <person name="Sukno S.A."/>
            <person name="Thon M.R."/>
            <person name="Massola Junior N.S."/>
            <person name="Baroncelli R."/>
        </authorList>
    </citation>
    <scope>NUCLEOTIDE SEQUENCE [LARGE SCALE GENOMIC DNA]</scope>
    <source>
        <strain evidence="1 2">LFN0009</strain>
    </source>
</reference>
<evidence type="ECO:0000313" key="1">
    <source>
        <dbReference type="EMBL" id="KAF6805415.1"/>
    </source>
</evidence>
<proteinExistence type="predicted"/>
<name>A0A8H6MRE4_9PEZI</name>
<organism evidence="1 2">
    <name type="scientific">Colletotrichum sojae</name>
    <dbReference type="NCBI Taxonomy" id="2175907"/>
    <lineage>
        <taxon>Eukaryota</taxon>
        <taxon>Fungi</taxon>
        <taxon>Dikarya</taxon>
        <taxon>Ascomycota</taxon>
        <taxon>Pezizomycotina</taxon>
        <taxon>Sordariomycetes</taxon>
        <taxon>Hypocreomycetidae</taxon>
        <taxon>Glomerellales</taxon>
        <taxon>Glomerellaceae</taxon>
        <taxon>Colletotrichum</taxon>
        <taxon>Colletotrichum orchidearum species complex</taxon>
    </lineage>
</organism>
<keyword evidence="2" id="KW-1185">Reference proteome</keyword>
<dbReference type="AlphaFoldDB" id="A0A8H6MRE4"/>
<protein>
    <submittedName>
        <fullName evidence="1">Uncharacterized protein</fullName>
    </submittedName>
</protein>
<dbReference type="Proteomes" id="UP000652219">
    <property type="component" value="Unassembled WGS sequence"/>
</dbReference>
<comment type="caution">
    <text evidence="1">The sequence shown here is derived from an EMBL/GenBank/DDBJ whole genome shotgun (WGS) entry which is preliminary data.</text>
</comment>
<gene>
    <name evidence="1" type="ORF">CSOJ01_09490</name>
</gene>